<dbReference type="Proteomes" id="UP001652623">
    <property type="component" value="Chromosome 7"/>
</dbReference>
<protein>
    <submittedName>
        <fullName evidence="4">Protein FAR-RED IMPAIRED RESPONSE 1-like</fullName>
    </submittedName>
</protein>
<organism evidence="3 4">
    <name type="scientific">Ziziphus jujuba</name>
    <name type="common">Chinese jujube</name>
    <name type="synonym">Ziziphus sativa</name>
    <dbReference type="NCBI Taxonomy" id="326968"/>
    <lineage>
        <taxon>Eukaryota</taxon>
        <taxon>Viridiplantae</taxon>
        <taxon>Streptophyta</taxon>
        <taxon>Embryophyta</taxon>
        <taxon>Tracheophyta</taxon>
        <taxon>Spermatophyta</taxon>
        <taxon>Magnoliopsida</taxon>
        <taxon>eudicotyledons</taxon>
        <taxon>Gunneridae</taxon>
        <taxon>Pentapetalae</taxon>
        <taxon>rosids</taxon>
        <taxon>fabids</taxon>
        <taxon>Rosales</taxon>
        <taxon>Rhamnaceae</taxon>
        <taxon>Paliureae</taxon>
        <taxon>Ziziphus</taxon>
    </lineage>
</organism>
<keyword evidence="3" id="KW-1185">Reference proteome</keyword>
<evidence type="ECO:0000313" key="4">
    <source>
        <dbReference type="RefSeq" id="XP_060674841.1"/>
    </source>
</evidence>
<feature type="domain" description="FAR1" evidence="1">
    <location>
        <begin position="72"/>
        <end position="118"/>
    </location>
</feature>
<dbReference type="RefSeq" id="XP_060674841.1">
    <property type="nucleotide sequence ID" value="XM_060818858.1"/>
</dbReference>
<proteinExistence type="predicted"/>
<dbReference type="GeneID" id="125423728"/>
<evidence type="ECO:0000259" key="2">
    <source>
        <dbReference type="Pfam" id="PF10551"/>
    </source>
</evidence>
<name>A0ABM4ADN4_ZIZJJ</name>
<evidence type="ECO:0000313" key="3">
    <source>
        <dbReference type="Proteomes" id="UP001652623"/>
    </source>
</evidence>
<dbReference type="InterPro" id="IPR018289">
    <property type="entry name" value="MULE_transposase_dom"/>
</dbReference>
<dbReference type="Pfam" id="PF03101">
    <property type="entry name" value="FAR1"/>
    <property type="match status" value="1"/>
</dbReference>
<accession>A0ABM4ADN4</accession>
<gene>
    <name evidence="4" type="primary">LOC125423728</name>
</gene>
<feature type="domain" description="MULE transposase" evidence="2">
    <location>
        <begin position="191"/>
        <end position="284"/>
    </location>
</feature>
<dbReference type="PANTHER" id="PTHR47718">
    <property type="entry name" value="OS01G0519700 PROTEIN"/>
    <property type="match status" value="1"/>
</dbReference>
<evidence type="ECO:0000259" key="1">
    <source>
        <dbReference type="Pfam" id="PF03101"/>
    </source>
</evidence>
<dbReference type="InterPro" id="IPR004330">
    <property type="entry name" value="FAR1_DNA_bnd_dom"/>
</dbReference>
<reference evidence="4" key="1">
    <citation type="submission" date="2025-08" db="UniProtKB">
        <authorList>
            <consortium name="RefSeq"/>
        </authorList>
    </citation>
    <scope>IDENTIFICATION</scope>
    <source>
        <tissue evidence="4">Seedling</tissue>
    </source>
</reference>
<sequence>MDRGEEEAPIAGSQDGNVNDLQYEANNHHVGDVEISLLSCSNDVDDVYILQVSKNLKPTVGQEFISIDEALEFYIKYLKEAGFSVCKNSSKRRKGTNEVIRKEFVCYKEGESSKKGENIGCVKKDIYNYKAKLGNEMWGQDTELLKEYFLTEQEKDPSFMFEIDAYDKCKLKRCFWSDLVCRRAYGCFGDVMVFDTTYNTNQYGMIFAPLVGVNNHGQTVIFACAFLSDERTESFVRLFELLKKSMPANTPKMIIIDQDPAMTKAVAQSLPNTFHRYCSWYILEKFSIYLNAITYRDFYKDFKHCIWESERPEEFERKWTSIIEKVNLHDNDWLKSIFEVRSRWVPTHVNYVFLAGMSSSQHAESSYAFLKRYFSKKNSLMDFILRFNSALAHQCHVDLSADYVDINEKLVLKLPLEMEKQMAKIYTHKIFFISFKMSCGIA</sequence>
<dbReference type="Pfam" id="PF10551">
    <property type="entry name" value="MULE"/>
    <property type="match status" value="1"/>
</dbReference>